<dbReference type="GO" id="GO:0009244">
    <property type="term" value="P:lipopolysaccharide core region biosynthetic process"/>
    <property type="evidence" value="ECO:0007669"/>
    <property type="project" value="UniProtKB-UniRule"/>
</dbReference>
<sequence length="413" mass="48021">MRRLYSTGISVYTILIRIAAYSNTKARKLIKGRKGWKKQITKVPSDKKVFWFHSASLGEFEQGRPLIEKIKKQHPEIFILLTFYSPSGYEIRKNYKNADLIMYLPPDTQRNARYFIKHAHPDLAVFIKYEFWYNFIFYAKKQGAKLYSIATLFRNGQIFFKPWGKWFRKHLQYFEHFYAQNDQTALIAKKYNLKNITVAGDTRFDRVAEIASQNEEIDLVKEFAANHFTIIAGSSWPAEHNLLVKLCNHGHDDIKYIIAPHELSEKQYELLEKNIGAKVSRLSQVSKDQIKDTRVLIIDGIGLLSRLYRYGNIAIIGGGFGKGIHNVLEPAVYGLPVIFGPAYKKFHEAVSMVEHKIAFPISNYQQLETIISELYRNKEYLEEKSTQTRLFVEHQLGATDLILQEIEKQIVNQ</sequence>
<comment type="catalytic activity">
    <reaction evidence="6 8">
        <text>lipid IVA (E. coli) + CMP-3-deoxy-beta-D-manno-octulosonate = alpha-Kdo-(2-&gt;6)-lipid IVA (E. coli) + CMP + H(+)</text>
        <dbReference type="Rhea" id="RHEA:28066"/>
        <dbReference type="ChEBI" id="CHEBI:15378"/>
        <dbReference type="ChEBI" id="CHEBI:58603"/>
        <dbReference type="ChEBI" id="CHEBI:60364"/>
        <dbReference type="ChEBI" id="CHEBI:60377"/>
        <dbReference type="ChEBI" id="CHEBI:85987"/>
        <dbReference type="EC" id="2.4.99.12"/>
    </reaction>
</comment>
<dbReference type="AlphaFoldDB" id="A0A0S2HZM2"/>
<dbReference type="GO" id="GO:0009245">
    <property type="term" value="P:lipid A biosynthetic process"/>
    <property type="evidence" value="ECO:0007669"/>
    <property type="project" value="TreeGrafter"/>
</dbReference>
<organism evidence="10 11">
    <name type="scientific">Salinivirga cyanobacteriivorans</name>
    <dbReference type="NCBI Taxonomy" id="1307839"/>
    <lineage>
        <taxon>Bacteria</taxon>
        <taxon>Pseudomonadati</taxon>
        <taxon>Bacteroidota</taxon>
        <taxon>Bacteroidia</taxon>
        <taxon>Bacteroidales</taxon>
        <taxon>Salinivirgaceae</taxon>
        <taxon>Salinivirga</taxon>
    </lineage>
</organism>
<keyword evidence="8" id="KW-0448">Lipopolysaccharide biosynthesis</keyword>
<evidence type="ECO:0000256" key="7">
    <source>
        <dbReference type="PIRSR" id="PIRSR639901-1"/>
    </source>
</evidence>
<dbReference type="UniPathway" id="UPA00958"/>
<dbReference type="Gene3D" id="3.40.50.11720">
    <property type="entry name" value="3-Deoxy-D-manno-octulosonic-acid transferase, N-terminal domain"/>
    <property type="match status" value="1"/>
</dbReference>
<dbReference type="STRING" id="1307839.L21SP5_01665"/>
<dbReference type="EMBL" id="CP013118">
    <property type="protein sequence ID" value="ALO15308.1"/>
    <property type="molecule type" value="Genomic_DNA"/>
</dbReference>
<evidence type="ECO:0000259" key="9">
    <source>
        <dbReference type="Pfam" id="PF04413"/>
    </source>
</evidence>
<dbReference type="GO" id="GO:0005886">
    <property type="term" value="C:plasma membrane"/>
    <property type="evidence" value="ECO:0007669"/>
    <property type="project" value="UniProtKB-SubCell"/>
</dbReference>
<reference evidence="10 11" key="1">
    <citation type="submission" date="2015-11" db="EMBL/GenBank/DDBJ databases">
        <title>Description and complete genome sequence of a novel strain predominating in hypersaline microbial mats and representing a new family of the Bacteriodetes phylum.</title>
        <authorList>
            <person name="Spring S."/>
            <person name="Bunk B."/>
            <person name="Sproer C."/>
            <person name="Klenk H.-P."/>
        </authorList>
    </citation>
    <scope>NUCLEOTIDE SEQUENCE [LARGE SCALE GENOMIC DNA]</scope>
    <source>
        <strain evidence="10 11">L21-Spi-D4</strain>
    </source>
</reference>
<dbReference type="PANTHER" id="PTHR42755">
    <property type="entry name" value="3-DEOXY-MANNO-OCTULOSONATE CYTIDYLYLTRANSFERASE"/>
    <property type="match status" value="1"/>
</dbReference>
<dbReference type="GO" id="GO:0043842">
    <property type="term" value="F:Kdo transferase activity"/>
    <property type="evidence" value="ECO:0007669"/>
    <property type="project" value="UniProtKB-EC"/>
</dbReference>
<evidence type="ECO:0000256" key="2">
    <source>
        <dbReference type="ARBA" id="ARBA00012621"/>
    </source>
</evidence>
<keyword evidence="8" id="KW-1003">Cell membrane</keyword>
<dbReference type="SUPFAM" id="SSF53756">
    <property type="entry name" value="UDP-Glycosyltransferase/glycogen phosphorylase"/>
    <property type="match status" value="1"/>
</dbReference>
<comment type="similarity">
    <text evidence="8">Belongs to the glycosyltransferase group 1 family.</text>
</comment>
<dbReference type="EC" id="2.4.99.12" evidence="2 8"/>
<proteinExistence type="inferred from homology"/>
<evidence type="ECO:0000256" key="1">
    <source>
        <dbReference type="ARBA" id="ARBA00004713"/>
    </source>
</evidence>
<dbReference type="RefSeq" id="WP_057952776.1">
    <property type="nucleotide sequence ID" value="NZ_CP013118.1"/>
</dbReference>
<dbReference type="Pfam" id="PF04413">
    <property type="entry name" value="Glycos_transf_N"/>
    <property type="match status" value="1"/>
</dbReference>
<dbReference type="Proteomes" id="UP000064893">
    <property type="component" value="Chromosome"/>
</dbReference>
<comment type="pathway">
    <text evidence="1 8">Bacterial outer membrane biogenesis; LPS core biosynthesis.</text>
</comment>
<evidence type="ECO:0000256" key="8">
    <source>
        <dbReference type="RuleBase" id="RU365103"/>
    </source>
</evidence>
<gene>
    <name evidence="10" type="primary">kdtA</name>
    <name evidence="10" type="ORF">L21SP5_01665</name>
</gene>
<keyword evidence="4 8" id="KW-0808">Transferase</keyword>
<dbReference type="InterPro" id="IPR038107">
    <property type="entry name" value="Glycos_transf_N_sf"/>
</dbReference>
<keyword evidence="10" id="KW-0328">Glycosyltransferase</keyword>
<keyword evidence="11" id="KW-1185">Reference proteome</keyword>
<name>A0A0S2HZM2_9BACT</name>
<dbReference type="PANTHER" id="PTHR42755:SF1">
    <property type="entry name" value="3-DEOXY-D-MANNO-OCTULOSONIC ACID TRANSFERASE, MITOCHONDRIAL-RELATED"/>
    <property type="match status" value="1"/>
</dbReference>
<protein>
    <recommendedName>
        <fullName evidence="3 8">3-deoxy-D-manno-octulosonic acid transferase</fullName>
        <shortName evidence="8">Kdo transferase</shortName>
        <ecNumber evidence="2 8">2.4.99.12</ecNumber>
    </recommendedName>
    <alternativeName>
        <fullName evidence="5 8">Lipid IV(A) 3-deoxy-D-manno-octulosonic acid transferase</fullName>
    </alternativeName>
</protein>
<dbReference type="InterPro" id="IPR007507">
    <property type="entry name" value="Glycos_transf_N"/>
</dbReference>
<evidence type="ECO:0000256" key="5">
    <source>
        <dbReference type="ARBA" id="ARBA00031445"/>
    </source>
</evidence>
<dbReference type="Gene3D" id="3.40.50.2000">
    <property type="entry name" value="Glycogen Phosphorylase B"/>
    <property type="match status" value="1"/>
</dbReference>
<accession>A0A0S2HZM2</accession>
<evidence type="ECO:0000313" key="10">
    <source>
        <dbReference type="EMBL" id="ALO15308.1"/>
    </source>
</evidence>
<comment type="subcellular location">
    <subcellularLocation>
        <location evidence="8">Cell membrane</location>
    </subcellularLocation>
</comment>
<comment type="function">
    <text evidence="8">Involved in lipopolysaccharide (LPS) biosynthesis. Catalyzes the transfer of 3-deoxy-D-manno-octulosonate (Kdo) residue(s) from CMP-Kdo to lipid IV(A), the tetraacyldisaccharide-1,4'-bisphosphate precursor of lipid A.</text>
</comment>
<evidence type="ECO:0000256" key="4">
    <source>
        <dbReference type="ARBA" id="ARBA00022679"/>
    </source>
</evidence>
<feature type="active site" description="Proton acceptor" evidence="7">
    <location>
        <position position="59"/>
    </location>
</feature>
<keyword evidence="8" id="KW-0472">Membrane</keyword>
<evidence type="ECO:0000256" key="6">
    <source>
        <dbReference type="ARBA" id="ARBA00049183"/>
    </source>
</evidence>
<evidence type="ECO:0000256" key="3">
    <source>
        <dbReference type="ARBA" id="ARBA00019077"/>
    </source>
</evidence>
<dbReference type="InterPro" id="IPR039901">
    <property type="entry name" value="Kdotransferase"/>
</dbReference>
<dbReference type="OrthoDB" id="9789797at2"/>
<dbReference type="KEGG" id="blq:L21SP5_01665"/>
<feature type="domain" description="3-deoxy-D-manno-octulosonic-acid transferase N-terminal" evidence="9">
    <location>
        <begin position="36"/>
        <end position="205"/>
    </location>
</feature>
<dbReference type="PATRIC" id="fig|1307839.3.peg.1764"/>
<evidence type="ECO:0000313" key="11">
    <source>
        <dbReference type="Proteomes" id="UP000064893"/>
    </source>
</evidence>